<comment type="function">
    <text evidence="4">Binds to 23S rRNA.</text>
</comment>
<dbReference type="SUPFAM" id="SSF54189">
    <property type="entry name" value="Ribosomal proteins S24e, L23 and L15e"/>
    <property type="match status" value="1"/>
</dbReference>
<sequence length="102" mass="11614">MSKLNSNISTTINLIRSPIMTAKAIRLLTNNQYTFLVHPKVTKADAKNTIEFLFNVKIKKITSCNSPKKKKRVGRIIGTRPNYKKVYVRLVEGSTINMFSNI</sequence>
<keyword evidence="3 4" id="KW-0687">Ribonucleoprotein</keyword>
<accession>A0A7S6U9X3</accession>
<dbReference type="InterPro" id="IPR012678">
    <property type="entry name" value="Ribosomal_uL23/eL15/eS24_sf"/>
</dbReference>
<evidence type="ECO:0000256" key="1">
    <source>
        <dbReference type="ARBA" id="ARBA00006700"/>
    </source>
</evidence>
<keyword evidence="5" id="KW-0934">Plastid</keyword>
<dbReference type="GeneID" id="63377824"/>
<evidence type="ECO:0000256" key="2">
    <source>
        <dbReference type="ARBA" id="ARBA00022980"/>
    </source>
</evidence>
<keyword evidence="4" id="KW-0699">rRNA-binding</keyword>
<dbReference type="GO" id="GO:0003735">
    <property type="term" value="F:structural constituent of ribosome"/>
    <property type="evidence" value="ECO:0007669"/>
    <property type="project" value="InterPro"/>
</dbReference>
<dbReference type="InterPro" id="IPR013025">
    <property type="entry name" value="Ribosomal_uL23-like"/>
</dbReference>
<name>A0A7S6U9X3_9STRA</name>
<dbReference type="GO" id="GO:0019843">
    <property type="term" value="F:rRNA binding"/>
    <property type="evidence" value="ECO:0007669"/>
    <property type="project" value="UniProtKB-UniRule"/>
</dbReference>
<dbReference type="AlphaFoldDB" id="A0A7S6U9X3"/>
<keyword evidence="4" id="KW-0694">RNA-binding</keyword>
<dbReference type="InterPro" id="IPR012677">
    <property type="entry name" value="Nucleotide-bd_a/b_plait_sf"/>
</dbReference>
<dbReference type="Gene3D" id="3.30.70.330">
    <property type="match status" value="1"/>
</dbReference>
<comment type="subunit">
    <text evidence="4">Part of the 50S ribosomal subunit.</text>
</comment>
<protein>
    <recommendedName>
        <fullName evidence="4">Large ribosomal subunit protein uL23c</fullName>
    </recommendedName>
</protein>
<proteinExistence type="inferred from homology"/>
<dbReference type="PANTHER" id="PTHR11620">
    <property type="entry name" value="60S RIBOSOMAL PROTEIN L23A"/>
    <property type="match status" value="1"/>
</dbReference>
<reference evidence="5" key="1">
    <citation type="submission" date="2020-03" db="EMBL/GenBank/DDBJ databases">
        <title>Schizocladia ischiensis organellar genomes: estimating the origin of multicellularity in heterokonts and the emergence of shallow ocean ecosystems.</title>
        <authorList>
            <person name="Phillips N.E."/>
            <person name="Braun E.L."/>
            <person name="Boore J."/>
            <person name="Cheda B."/>
            <person name="Salomon M.P."/>
        </authorList>
    </citation>
    <scope>NUCLEOTIDE SEQUENCE</scope>
</reference>
<organism evidence="5">
    <name type="scientific">Schizocladia ischiensis</name>
    <dbReference type="NCBI Taxonomy" id="196139"/>
    <lineage>
        <taxon>Eukaryota</taxon>
        <taxon>Sar</taxon>
        <taxon>Stramenopiles</taxon>
        <taxon>Ochrophyta</taxon>
        <taxon>PX clade</taxon>
        <taxon>Schizocladiophyceae</taxon>
        <taxon>Schizocladiales</taxon>
        <taxon>Schizocladiaceae</taxon>
        <taxon>Schizocladia</taxon>
    </lineage>
</organism>
<dbReference type="GO" id="GO:0009507">
    <property type="term" value="C:chloroplast"/>
    <property type="evidence" value="ECO:0007669"/>
    <property type="project" value="UniProtKB-SubCell"/>
</dbReference>
<evidence type="ECO:0000256" key="3">
    <source>
        <dbReference type="ARBA" id="ARBA00023274"/>
    </source>
</evidence>
<dbReference type="RefSeq" id="YP_010032329.1">
    <property type="nucleotide sequence ID" value="NC_053868.1"/>
</dbReference>
<geneLocation type="chloroplast" evidence="5"/>
<evidence type="ECO:0000313" key="5">
    <source>
        <dbReference type="EMBL" id="QOW07536.1"/>
    </source>
</evidence>
<dbReference type="Pfam" id="PF00276">
    <property type="entry name" value="Ribosomal_L23"/>
    <property type="match status" value="1"/>
</dbReference>
<gene>
    <name evidence="4 5" type="primary">rpl23</name>
</gene>
<keyword evidence="2 4" id="KW-0689">Ribosomal protein</keyword>
<dbReference type="EMBL" id="MT226925">
    <property type="protein sequence ID" value="QOW07536.1"/>
    <property type="molecule type" value="Genomic_DNA"/>
</dbReference>
<dbReference type="HAMAP" id="MF_01369_B">
    <property type="entry name" value="Ribosomal_uL23_B"/>
    <property type="match status" value="1"/>
</dbReference>
<keyword evidence="5" id="KW-0150">Chloroplast</keyword>
<comment type="similarity">
    <text evidence="1 4">Belongs to the universal ribosomal protein uL23 family.</text>
</comment>
<evidence type="ECO:0000256" key="4">
    <source>
        <dbReference type="HAMAP-Rule" id="MF_01369"/>
    </source>
</evidence>
<comment type="subcellular location">
    <subcellularLocation>
        <location evidence="4">Plastid</location>
        <location evidence="4">Chloroplast</location>
    </subcellularLocation>
</comment>
<dbReference type="GO" id="GO:0006412">
    <property type="term" value="P:translation"/>
    <property type="evidence" value="ECO:0007669"/>
    <property type="project" value="UniProtKB-UniRule"/>
</dbReference>
<dbReference type="GO" id="GO:1990904">
    <property type="term" value="C:ribonucleoprotein complex"/>
    <property type="evidence" value="ECO:0007669"/>
    <property type="project" value="UniProtKB-KW"/>
</dbReference>
<dbReference type="GO" id="GO:0005840">
    <property type="term" value="C:ribosome"/>
    <property type="evidence" value="ECO:0007669"/>
    <property type="project" value="UniProtKB-KW"/>
</dbReference>